<organism evidence="1 2">
    <name type="scientific">Acididesulfobacter guangdongensis</name>
    <dbReference type="NCBI Taxonomy" id="2597225"/>
    <lineage>
        <taxon>Bacteria</taxon>
        <taxon>Deltaproteobacteria</taxon>
        <taxon>Candidatus Acidulodesulfobacterales</taxon>
        <taxon>Candidatus Acididesulfobacter</taxon>
    </lineage>
</organism>
<dbReference type="EMBL" id="SGBC01000004">
    <property type="protein sequence ID" value="RZD15772.1"/>
    <property type="molecule type" value="Genomic_DNA"/>
</dbReference>
<evidence type="ECO:0000313" key="1">
    <source>
        <dbReference type="EMBL" id="RZD15772.1"/>
    </source>
</evidence>
<accession>A0A519BES9</accession>
<name>A0A519BES9_ACIG2</name>
<dbReference type="AlphaFoldDB" id="A0A519BES9"/>
<dbReference type="Proteomes" id="UP000316562">
    <property type="component" value="Unassembled WGS sequence"/>
</dbReference>
<reference evidence="1 2" key="1">
    <citation type="journal article" date="2019" name="ISME J.">
        <title>Insights into ecological role of a new deltaproteobacterial order Candidatus Acidulodesulfobacterales by metagenomics and metatranscriptomics.</title>
        <authorList>
            <person name="Tan S."/>
            <person name="Liu J."/>
            <person name="Fang Y."/>
            <person name="Hedlund B.P."/>
            <person name="Lian Z.H."/>
            <person name="Huang L.Y."/>
            <person name="Li J.T."/>
            <person name="Huang L.N."/>
            <person name="Li W.J."/>
            <person name="Jiang H.C."/>
            <person name="Dong H.L."/>
            <person name="Shu W.S."/>
        </authorList>
    </citation>
    <scope>NUCLEOTIDE SEQUENCE [LARGE SCALE GENOMIC DNA]</scope>
    <source>
        <strain evidence="1">AP2</strain>
    </source>
</reference>
<gene>
    <name evidence="1" type="ORF">EVJ46_09640</name>
</gene>
<sequence length="60" mass="7164">MNDYADYYLSELEEDKNSDNYKKLKKELSEALKLDYGYMPEALIGEIENLSFKETVNKYR</sequence>
<evidence type="ECO:0000313" key="2">
    <source>
        <dbReference type="Proteomes" id="UP000316562"/>
    </source>
</evidence>
<proteinExistence type="predicted"/>
<comment type="caution">
    <text evidence="1">The sequence shown here is derived from an EMBL/GenBank/DDBJ whole genome shotgun (WGS) entry which is preliminary data.</text>
</comment>
<protein>
    <submittedName>
        <fullName evidence="1">Uncharacterized protein</fullName>
    </submittedName>
</protein>